<keyword evidence="2" id="KW-1185">Reference proteome</keyword>
<dbReference type="EMBL" id="JAUSUH010000007">
    <property type="protein sequence ID" value="MDQ0348629.1"/>
    <property type="molecule type" value="Genomic_DNA"/>
</dbReference>
<proteinExistence type="predicted"/>
<reference evidence="1 2" key="1">
    <citation type="submission" date="2023-07" db="EMBL/GenBank/DDBJ databases">
        <title>Genomic Encyclopedia of Type Strains, Phase IV (KMG-IV): sequencing the most valuable type-strain genomes for metagenomic binning, comparative biology and taxonomic classification.</title>
        <authorList>
            <person name="Goeker M."/>
        </authorList>
    </citation>
    <scope>NUCLEOTIDE SEQUENCE [LARGE SCALE GENOMIC DNA]</scope>
    <source>
        <strain evidence="1 2">DSM 1277</strain>
    </source>
</reference>
<name>A0ABU0DJN3_9HYPH</name>
<organism evidence="1 2">
    <name type="scientific">Ancylobacter vacuolatus</name>
    <dbReference type="NCBI Taxonomy" id="223389"/>
    <lineage>
        <taxon>Bacteria</taxon>
        <taxon>Pseudomonadati</taxon>
        <taxon>Pseudomonadota</taxon>
        <taxon>Alphaproteobacteria</taxon>
        <taxon>Hyphomicrobiales</taxon>
        <taxon>Xanthobacteraceae</taxon>
        <taxon>Ancylobacter</taxon>
    </lineage>
</organism>
<gene>
    <name evidence="1" type="ORF">J2S76_003063</name>
</gene>
<protein>
    <submittedName>
        <fullName evidence="1">Uncharacterized protein</fullName>
    </submittedName>
</protein>
<dbReference type="RefSeq" id="WP_307061617.1">
    <property type="nucleotide sequence ID" value="NZ_JAUSUH010000007.1"/>
</dbReference>
<evidence type="ECO:0000313" key="2">
    <source>
        <dbReference type="Proteomes" id="UP001238467"/>
    </source>
</evidence>
<sequence>MLAGYALGVALALPIGARVGLNRRTESILAPTFQALRAIPGLAWVPLRIIARLDRDYEGEVVFAGTRQSGLNREIGFVCPEPRLFPWLNVAPMSPSASARGTRRACRRCWSRSGLGRATGATRNSPG</sequence>
<dbReference type="Proteomes" id="UP001238467">
    <property type="component" value="Unassembled WGS sequence"/>
</dbReference>
<accession>A0ABU0DJN3</accession>
<evidence type="ECO:0000313" key="1">
    <source>
        <dbReference type="EMBL" id="MDQ0348629.1"/>
    </source>
</evidence>
<comment type="caution">
    <text evidence="1">The sequence shown here is derived from an EMBL/GenBank/DDBJ whole genome shotgun (WGS) entry which is preliminary data.</text>
</comment>